<evidence type="ECO:0000256" key="3">
    <source>
        <dbReference type="ARBA" id="ARBA00022723"/>
    </source>
</evidence>
<dbReference type="GO" id="GO:0005506">
    <property type="term" value="F:iron ion binding"/>
    <property type="evidence" value="ECO:0007669"/>
    <property type="project" value="InterPro"/>
</dbReference>
<evidence type="ECO:0000256" key="8">
    <source>
        <dbReference type="RuleBase" id="RU000461"/>
    </source>
</evidence>
<keyword evidence="4 8" id="KW-0560">Oxidoreductase</keyword>
<dbReference type="InterPro" id="IPR001128">
    <property type="entry name" value="Cyt_P450"/>
</dbReference>
<dbReference type="InterPro" id="IPR050196">
    <property type="entry name" value="Cytochrome_P450_Monoox"/>
</dbReference>
<keyword evidence="10" id="KW-1185">Reference proteome</keyword>
<gene>
    <name evidence="9" type="ORF">GCM10011511_40720</name>
</gene>
<dbReference type="Pfam" id="PF00067">
    <property type="entry name" value="p450"/>
    <property type="match status" value="1"/>
</dbReference>
<feature type="binding site" description="axial binding residue" evidence="7">
    <location>
        <position position="403"/>
    </location>
    <ligand>
        <name>heme</name>
        <dbReference type="ChEBI" id="CHEBI:30413"/>
    </ligand>
    <ligandPart>
        <name>Fe</name>
        <dbReference type="ChEBI" id="CHEBI:18248"/>
    </ligandPart>
</feature>
<dbReference type="GO" id="GO:0016705">
    <property type="term" value="F:oxidoreductase activity, acting on paired donors, with incorporation or reduction of molecular oxygen"/>
    <property type="evidence" value="ECO:0007669"/>
    <property type="project" value="InterPro"/>
</dbReference>
<keyword evidence="5 7" id="KW-0408">Iron</keyword>
<dbReference type="InterPro" id="IPR017972">
    <property type="entry name" value="Cyt_P450_CS"/>
</dbReference>
<dbReference type="GO" id="GO:0004497">
    <property type="term" value="F:monooxygenase activity"/>
    <property type="evidence" value="ECO:0007669"/>
    <property type="project" value="UniProtKB-KW"/>
</dbReference>
<name>A0A8J2XVK5_9BACT</name>
<evidence type="ECO:0000256" key="1">
    <source>
        <dbReference type="ARBA" id="ARBA00010617"/>
    </source>
</evidence>
<comment type="cofactor">
    <cofactor evidence="7">
        <name>heme</name>
        <dbReference type="ChEBI" id="CHEBI:30413"/>
    </cofactor>
</comment>
<dbReference type="SUPFAM" id="SSF48264">
    <property type="entry name" value="Cytochrome P450"/>
    <property type="match status" value="1"/>
</dbReference>
<dbReference type="PRINTS" id="PR00385">
    <property type="entry name" value="P450"/>
</dbReference>
<comment type="similarity">
    <text evidence="1 8">Belongs to the cytochrome P450 family.</text>
</comment>
<dbReference type="Proteomes" id="UP000607559">
    <property type="component" value="Unassembled WGS sequence"/>
</dbReference>
<proteinExistence type="inferred from homology"/>
<protein>
    <submittedName>
        <fullName evidence="9">Cytochrome P450</fullName>
    </submittedName>
</protein>
<dbReference type="EMBL" id="BMJC01000004">
    <property type="protein sequence ID" value="GGB12926.1"/>
    <property type="molecule type" value="Genomic_DNA"/>
</dbReference>
<keyword evidence="3 7" id="KW-0479">Metal-binding</keyword>
<sequence>MNFLTTFTMTVHEPVYHIPKGYSSLQVMLRAFRFSRSPITEVCGNMKKFGDTYSALFPGNLQLILTQDPGFINHVLRERHTNYQKSEMSAGRGAQLFGNGLVFSNGDYWLQQRRLIQPGFHAKRLQGLYEIISRTVDESLASFPVGDNIDIYPLMYRLSFRVAIRSLFDIPLSAETMTELSQAFTDVQNFLVDDIRQPFRRLLYPFNGEKKQALERSAAMKEMIRGIIRRRKADTASYDDLLNMLLTARYEDSGEGMTEDQLIDEVLVLMLAGHDTTANTLAWLLYLVANDEEVRQQLIGIAKAATDSQSCIRNDYFHAVIDEAMRLYPPAWIADREALTDDEYGHFSYPAGTVIMTFFYGLHRSSDYWEVAEEFHPGRFLDESGKIRKMNAFYPFGAGPRMCIGNNFAMAEMCLFLQAFFTRFTIAATDQVPELKPLLTLRPDKVLLHIRRQ</sequence>
<dbReference type="GO" id="GO:0020037">
    <property type="term" value="F:heme binding"/>
    <property type="evidence" value="ECO:0007669"/>
    <property type="project" value="InterPro"/>
</dbReference>
<evidence type="ECO:0000256" key="6">
    <source>
        <dbReference type="ARBA" id="ARBA00023033"/>
    </source>
</evidence>
<evidence type="ECO:0000256" key="4">
    <source>
        <dbReference type="ARBA" id="ARBA00023002"/>
    </source>
</evidence>
<dbReference type="AlphaFoldDB" id="A0A8J2XVK5"/>
<dbReference type="PANTHER" id="PTHR24291">
    <property type="entry name" value="CYTOCHROME P450 FAMILY 4"/>
    <property type="match status" value="1"/>
</dbReference>
<reference evidence="9" key="2">
    <citation type="submission" date="2020-09" db="EMBL/GenBank/DDBJ databases">
        <authorList>
            <person name="Sun Q."/>
            <person name="Zhou Y."/>
        </authorList>
    </citation>
    <scope>NUCLEOTIDE SEQUENCE</scope>
    <source>
        <strain evidence="9">CGMCC 1.15448</strain>
    </source>
</reference>
<dbReference type="RefSeq" id="WP_188935140.1">
    <property type="nucleotide sequence ID" value="NZ_BMJC01000004.1"/>
</dbReference>
<evidence type="ECO:0000256" key="5">
    <source>
        <dbReference type="ARBA" id="ARBA00023004"/>
    </source>
</evidence>
<evidence type="ECO:0000256" key="2">
    <source>
        <dbReference type="ARBA" id="ARBA00022617"/>
    </source>
</evidence>
<evidence type="ECO:0000256" key="7">
    <source>
        <dbReference type="PIRSR" id="PIRSR602401-1"/>
    </source>
</evidence>
<organism evidence="9 10">
    <name type="scientific">Puia dinghuensis</name>
    <dbReference type="NCBI Taxonomy" id="1792502"/>
    <lineage>
        <taxon>Bacteria</taxon>
        <taxon>Pseudomonadati</taxon>
        <taxon>Bacteroidota</taxon>
        <taxon>Chitinophagia</taxon>
        <taxon>Chitinophagales</taxon>
        <taxon>Chitinophagaceae</taxon>
        <taxon>Puia</taxon>
    </lineage>
</organism>
<keyword evidence="6 8" id="KW-0503">Monooxygenase</keyword>
<comment type="caution">
    <text evidence="9">The sequence shown here is derived from an EMBL/GenBank/DDBJ whole genome shotgun (WGS) entry which is preliminary data.</text>
</comment>
<dbReference type="Gene3D" id="1.10.630.10">
    <property type="entry name" value="Cytochrome P450"/>
    <property type="match status" value="1"/>
</dbReference>
<reference evidence="9" key="1">
    <citation type="journal article" date="2014" name="Int. J. Syst. Evol. Microbiol.">
        <title>Complete genome sequence of Corynebacterium casei LMG S-19264T (=DSM 44701T), isolated from a smear-ripened cheese.</title>
        <authorList>
            <consortium name="US DOE Joint Genome Institute (JGI-PGF)"/>
            <person name="Walter F."/>
            <person name="Albersmeier A."/>
            <person name="Kalinowski J."/>
            <person name="Ruckert C."/>
        </authorList>
    </citation>
    <scope>NUCLEOTIDE SEQUENCE</scope>
    <source>
        <strain evidence="9">CGMCC 1.15448</strain>
    </source>
</reference>
<dbReference type="InterPro" id="IPR002401">
    <property type="entry name" value="Cyt_P450_E_grp-I"/>
</dbReference>
<dbReference type="InterPro" id="IPR036396">
    <property type="entry name" value="Cyt_P450_sf"/>
</dbReference>
<evidence type="ECO:0000313" key="10">
    <source>
        <dbReference type="Proteomes" id="UP000607559"/>
    </source>
</evidence>
<keyword evidence="2 7" id="KW-0349">Heme</keyword>
<accession>A0A8J2XVK5</accession>
<dbReference type="PRINTS" id="PR00463">
    <property type="entry name" value="EP450I"/>
</dbReference>
<dbReference type="PANTHER" id="PTHR24291:SF50">
    <property type="entry name" value="BIFUNCTIONAL ALBAFLAVENONE MONOOXYGENASE_TERPENE SYNTHASE"/>
    <property type="match status" value="1"/>
</dbReference>
<evidence type="ECO:0000313" key="9">
    <source>
        <dbReference type="EMBL" id="GGB12926.1"/>
    </source>
</evidence>
<dbReference type="PROSITE" id="PS00086">
    <property type="entry name" value="CYTOCHROME_P450"/>
    <property type="match status" value="1"/>
</dbReference>